<accession>A0A5N5G2W8</accession>
<gene>
    <name evidence="2" type="ORF">D8674_039803</name>
</gene>
<dbReference type="Proteomes" id="UP000327157">
    <property type="component" value="Unassembled WGS sequence"/>
</dbReference>
<sequence length="105" mass="11891">MAMASAQIQSENVDLFDEYFQNPIWTAMAGLVAMKLWLSSRAPVSPNRSLLRSLNLFCFLLVAYIYWFESVLLSMGCLYLLADMHMQTKGRLVSLAGQSFTMPLD</sequence>
<organism evidence="2 3">
    <name type="scientific">Pyrus ussuriensis x Pyrus communis</name>
    <dbReference type="NCBI Taxonomy" id="2448454"/>
    <lineage>
        <taxon>Eukaryota</taxon>
        <taxon>Viridiplantae</taxon>
        <taxon>Streptophyta</taxon>
        <taxon>Embryophyta</taxon>
        <taxon>Tracheophyta</taxon>
        <taxon>Spermatophyta</taxon>
        <taxon>Magnoliopsida</taxon>
        <taxon>eudicotyledons</taxon>
        <taxon>Gunneridae</taxon>
        <taxon>Pentapetalae</taxon>
        <taxon>rosids</taxon>
        <taxon>fabids</taxon>
        <taxon>Rosales</taxon>
        <taxon>Rosaceae</taxon>
        <taxon>Amygdaloideae</taxon>
        <taxon>Maleae</taxon>
        <taxon>Pyrus</taxon>
    </lineage>
</organism>
<evidence type="ECO:0000313" key="3">
    <source>
        <dbReference type="Proteomes" id="UP000327157"/>
    </source>
</evidence>
<evidence type="ECO:0000313" key="2">
    <source>
        <dbReference type="EMBL" id="KAB2604904.1"/>
    </source>
</evidence>
<comment type="caution">
    <text evidence="2">The sequence shown here is derived from an EMBL/GenBank/DDBJ whole genome shotgun (WGS) entry which is preliminary data.</text>
</comment>
<reference evidence="2 3" key="2">
    <citation type="submission" date="2019-11" db="EMBL/GenBank/DDBJ databases">
        <title>A de novo genome assembly of a pear dwarfing rootstock.</title>
        <authorList>
            <person name="Wang F."/>
            <person name="Wang J."/>
            <person name="Li S."/>
            <person name="Zhang Y."/>
            <person name="Fang M."/>
            <person name="Ma L."/>
            <person name="Zhao Y."/>
            <person name="Jiang S."/>
        </authorList>
    </citation>
    <scope>NUCLEOTIDE SEQUENCE [LARGE SCALE GENOMIC DNA]</scope>
    <source>
        <strain evidence="2">S2</strain>
        <tissue evidence="2">Leaf</tissue>
    </source>
</reference>
<keyword evidence="1" id="KW-0472">Membrane</keyword>
<name>A0A5N5G2W8_9ROSA</name>
<feature type="transmembrane region" description="Helical" evidence="1">
    <location>
        <begin position="59"/>
        <end position="82"/>
    </location>
</feature>
<evidence type="ECO:0000256" key="1">
    <source>
        <dbReference type="SAM" id="Phobius"/>
    </source>
</evidence>
<dbReference type="EMBL" id="SMOL01000570">
    <property type="protein sequence ID" value="KAB2604904.1"/>
    <property type="molecule type" value="Genomic_DNA"/>
</dbReference>
<keyword evidence="1" id="KW-1133">Transmembrane helix</keyword>
<keyword evidence="3" id="KW-1185">Reference proteome</keyword>
<dbReference type="AlphaFoldDB" id="A0A5N5G2W8"/>
<reference evidence="2 3" key="1">
    <citation type="submission" date="2019-09" db="EMBL/GenBank/DDBJ databases">
        <authorList>
            <person name="Ou C."/>
        </authorList>
    </citation>
    <scope>NUCLEOTIDE SEQUENCE [LARGE SCALE GENOMIC DNA]</scope>
    <source>
        <strain evidence="2">S2</strain>
        <tissue evidence="2">Leaf</tissue>
    </source>
</reference>
<keyword evidence="1" id="KW-0812">Transmembrane</keyword>
<keyword evidence="2" id="KW-0675">Receptor</keyword>
<protein>
    <submittedName>
        <fullName evidence="2">Epidermal growth factor receptor substrate 15-like 1</fullName>
    </submittedName>
</protein>
<proteinExistence type="predicted"/>